<proteinExistence type="predicted"/>
<dbReference type="Proteomes" id="UP000821837">
    <property type="component" value="Unassembled WGS sequence"/>
</dbReference>
<gene>
    <name evidence="2" type="ORF">HPB52_019079</name>
</gene>
<dbReference type="EMBL" id="JABSTV010001250">
    <property type="protein sequence ID" value="KAH7957449.1"/>
    <property type="molecule type" value="Genomic_DNA"/>
</dbReference>
<keyword evidence="3" id="KW-1185">Reference proteome</keyword>
<sequence length="86" mass="9325">MEYTVEGQEVFPDEFSNESWQSPGLRAQEQRRAALRLATATTTPTTMPASLPSSSTPSKRASASPPEHRRHAPLPRLPASAAQKAP</sequence>
<evidence type="ECO:0000256" key="1">
    <source>
        <dbReference type="SAM" id="MobiDB-lite"/>
    </source>
</evidence>
<reference evidence="2" key="1">
    <citation type="journal article" date="2020" name="Cell">
        <title>Large-Scale Comparative Analyses of Tick Genomes Elucidate Their Genetic Diversity and Vector Capacities.</title>
        <authorList>
            <consortium name="Tick Genome and Microbiome Consortium (TIGMIC)"/>
            <person name="Jia N."/>
            <person name="Wang J."/>
            <person name="Shi W."/>
            <person name="Du L."/>
            <person name="Sun Y."/>
            <person name="Zhan W."/>
            <person name="Jiang J.F."/>
            <person name="Wang Q."/>
            <person name="Zhang B."/>
            <person name="Ji P."/>
            <person name="Bell-Sakyi L."/>
            <person name="Cui X.M."/>
            <person name="Yuan T.T."/>
            <person name="Jiang B.G."/>
            <person name="Yang W.F."/>
            <person name="Lam T.T."/>
            <person name="Chang Q.C."/>
            <person name="Ding S.J."/>
            <person name="Wang X.J."/>
            <person name="Zhu J.G."/>
            <person name="Ruan X.D."/>
            <person name="Zhao L."/>
            <person name="Wei J.T."/>
            <person name="Ye R.Z."/>
            <person name="Que T.C."/>
            <person name="Du C.H."/>
            <person name="Zhou Y.H."/>
            <person name="Cheng J.X."/>
            <person name="Dai P.F."/>
            <person name="Guo W.B."/>
            <person name="Han X.H."/>
            <person name="Huang E.J."/>
            <person name="Li L.F."/>
            <person name="Wei W."/>
            <person name="Gao Y.C."/>
            <person name="Liu J.Z."/>
            <person name="Shao H.Z."/>
            <person name="Wang X."/>
            <person name="Wang C.C."/>
            <person name="Yang T.C."/>
            <person name="Huo Q.B."/>
            <person name="Li W."/>
            <person name="Chen H.Y."/>
            <person name="Chen S.E."/>
            <person name="Zhou L.G."/>
            <person name="Ni X.B."/>
            <person name="Tian J.H."/>
            <person name="Sheng Y."/>
            <person name="Liu T."/>
            <person name="Pan Y.S."/>
            <person name="Xia L.Y."/>
            <person name="Li J."/>
            <person name="Zhao F."/>
            <person name="Cao W.C."/>
        </authorList>
    </citation>
    <scope>NUCLEOTIDE SEQUENCE</scope>
    <source>
        <strain evidence="2">Rsan-2018</strain>
    </source>
</reference>
<comment type="caution">
    <text evidence="2">The sequence shown here is derived from an EMBL/GenBank/DDBJ whole genome shotgun (WGS) entry which is preliminary data.</text>
</comment>
<protein>
    <submittedName>
        <fullName evidence="2">Uncharacterized protein</fullName>
    </submittedName>
</protein>
<accession>A0A9D4PYE8</accession>
<name>A0A9D4PYE8_RHISA</name>
<evidence type="ECO:0000313" key="3">
    <source>
        <dbReference type="Proteomes" id="UP000821837"/>
    </source>
</evidence>
<feature type="compositionally biased region" description="Low complexity" evidence="1">
    <location>
        <begin position="35"/>
        <end position="65"/>
    </location>
</feature>
<organism evidence="2 3">
    <name type="scientific">Rhipicephalus sanguineus</name>
    <name type="common">Brown dog tick</name>
    <name type="synonym">Ixodes sanguineus</name>
    <dbReference type="NCBI Taxonomy" id="34632"/>
    <lineage>
        <taxon>Eukaryota</taxon>
        <taxon>Metazoa</taxon>
        <taxon>Ecdysozoa</taxon>
        <taxon>Arthropoda</taxon>
        <taxon>Chelicerata</taxon>
        <taxon>Arachnida</taxon>
        <taxon>Acari</taxon>
        <taxon>Parasitiformes</taxon>
        <taxon>Ixodida</taxon>
        <taxon>Ixodoidea</taxon>
        <taxon>Ixodidae</taxon>
        <taxon>Rhipicephalinae</taxon>
        <taxon>Rhipicephalus</taxon>
        <taxon>Rhipicephalus</taxon>
    </lineage>
</organism>
<feature type="region of interest" description="Disordered" evidence="1">
    <location>
        <begin position="1"/>
        <end position="86"/>
    </location>
</feature>
<dbReference type="AlphaFoldDB" id="A0A9D4PYE8"/>
<evidence type="ECO:0000313" key="2">
    <source>
        <dbReference type="EMBL" id="KAH7957449.1"/>
    </source>
</evidence>
<reference evidence="2" key="2">
    <citation type="submission" date="2021-09" db="EMBL/GenBank/DDBJ databases">
        <authorList>
            <person name="Jia N."/>
            <person name="Wang J."/>
            <person name="Shi W."/>
            <person name="Du L."/>
            <person name="Sun Y."/>
            <person name="Zhan W."/>
            <person name="Jiang J."/>
            <person name="Wang Q."/>
            <person name="Zhang B."/>
            <person name="Ji P."/>
            <person name="Sakyi L.B."/>
            <person name="Cui X."/>
            <person name="Yuan T."/>
            <person name="Jiang B."/>
            <person name="Yang W."/>
            <person name="Lam T.T.-Y."/>
            <person name="Chang Q."/>
            <person name="Ding S."/>
            <person name="Wang X."/>
            <person name="Zhu J."/>
            <person name="Ruan X."/>
            <person name="Zhao L."/>
            <person name="Wei J."/>
            <person name="Que T."/>
            <person name="Du C."/>
            <person name="Cheng J."/>
            <person name="Dai P."/>
            <person name="Han X."/>
            <person name="Huang E."/>
            <person name="Gao Y."/>
            <person name="Liu J."/>
            <person name="Shao H."/>
            <person name="Ye R."/>
            <person name="Li L."/>
            <person name="Wei W."/>
            <person name="Wang X."/>
            <person name="Wang C."/>
            <person name="Huo Q."/>
            <person name="Li W."/>
            <person name="Guo W."/>
            <person name="Chen H."/>
            <person name="Chen S."/>
            <person name="Zhou L."/>
            <person name="Zhou L."/>
            <person name="Ni X."/>
            <person name="Tian J."/>
            <person name="Zhou Y."/>
            <person name="Sheng Y."/>
            <person name="Liu T."/>
            <person name="Pan Y."/>
            <person name="Xia L."/>
            <person name="Li J."/>
            <person name="Zhao F."/>
            <person name="Cao W."/>
        </authorList>
    </citation>
    <scope>NUCLEOTIDE SEQUENCE</scope>
    <source>
        <strain evidence="2">Rsan-2018</strain>
        <tissue evidence="2">Larvae</tissue>
    </source>
</reference>